<evidence type="ECO:0000256" key="13">
    <source>
        <dbReference type="SAM" id="MobiDB-lite"/>
    </source>
</evidence>
<dbReference type="SUPFAM" id="SSF53448">
    <property type="entry name" value="Nucleotide-diphospho-sugar transferases"/>
    <property type="match status" value="1"/>
</dbReference>
<evidence type="ECO:0000256" key="10">
    <source>
        <dbReference type="ARBA" id="ARBA00044229"/>
    </source>
</evidence>
<comment type="function">
    <text evidence="11">Acts as a component of the translation initiation factor 2B (eIF2B) complex, which catalyzes the exchange of GDP for GTP on the eukaryotic initiation factor 2 (eIF2) complex gamma subunit. Its guanine nucleotide exchange factor activity is repressed when bound to eIF2 complex phosphorylated on the alpha subunit, thereby limiting the amount of methionyl-initiator methionine tRNA available to the ribosome and consequently global translation is repressed.</text>
</comment>
<dbReference type="AlphaFoldDB" id="A0A6A6TYB1"/>
<dbReference type="EMBL" id="MU004244">
    <property type="protein sequence ID" value="KAF2663983.1"/>
    <property type="molecule type" value="Genomic_DNA"/>
</dbReference>
<dbReference type="CDD" id="cd04652">
    <property type="entry name" value="LbH_eIF2B_gamma_C"/>
    <property type="match status" value="1"/>
</dbReference>
<dbReference type="GO" id="GO:0005829">
    <property type="term" value="C:cytosol"/>
    <property type="evidence" value="ECO:0007669"/>
    <property type="project" value="UniProtKB-SubCell"/>
</dbReference>
<sequence>MPHATLPSPGFQAFILCGPGASLDTFTSDPVEFPKAIVPIANRPMVWYPLDWCYRMGISDIFIITPPESKPALEAALQQNPHLTSLPSPRPTILAPTELTNTSGTGDVFRQKEVKDAIKEDFIVLPCDLVSELDGTALLQEWMVLQAGLGGATGGLDRDTNLPVPMECGGESIARRGAMGMWYDTKGEAALKGEETDFIITVPPTKPVVPLPNNSIRSKVSKLVSAMPKDSLNDVLEEKKLYAVRHSLLREFGRINVRSSVRDSHVYLFPFWSLELMQDERFESISEDVLGWWAKATWQPGLAEKLGFRDILGFTDNQGSEKNSGSDEGSPGPSEEEDDLDVAEYSSTVSYSKVPNVSKTQKSLSIPPIMAYIHEALPSAPVIKRVDTKASLLATSLRIARLPATSTLEKGATPSPLAHPLKIAHPDSVPRITRVEADTCLLAENVTIGEKCGIKESVIGVGCTIGEGVRLTKCLIMDNAMIGDNVTLTNCVLGPRCKVEGGPRKGDEKSELDDCEVQGGYIVPWGTEAKGEKFMLFEGLEEKGDENELERVGSISPLPDDGLSHRRKESGSVLVYG</sequence>
<dbReference type="SUPFAM" id="SSF51161">
    <property type="entry name" value="Trimeric LpxA-like enzymes"/>
    <property type="match status" value="1"/>
</dbReference>
<dbReference type="OrthoDB" id="10250549at2759"/>
<dbReference type="InterPro" id="IPR005835">
    <property type="entry name" value="NTP_transferase_dom"/>
</dbReference>
<evidence type="ECO:0000256" key="11">
    <source>
        <dbReference type="ARBA" id="ARBA00045373"/>
    </source>
</evidence>
<keyword evidence="6" id="KW-0648">Protein biosynthesis</keyword>
<proteinExistence type="inferred from homology"/>
<dbReference type="InterPro" id="IPR051960">
    <property type="entry name" value="eIF2B_gamma"/>
</dbReference>
<reference evidence="16" key="1">
    <citation type="journal article" date="2020" name="Stud. Mycol.">
        <title>101 Dothideomycetes genomes: a test case for predicting lifestyles and emergence of pathogens.</title>
        <authorList>
            <person name="Haridas S."/>
            <person name="Albert R."/>
            <person name="Binder M."/>
            <person name="Bloem J."/>
            <person name="Labutti K."/>
            <person name="Salamov A."/>
            <person name="Andreopoulos B."/>
            <person name="Baker S."/>
            <person name="Barry K."/>
            <person name="Bills G."/>
            <person name="Bluhm B."/>
            <person name="Cannon C."/>
            <person name="Castanera R."/>
            <person name="Culley D."/>
            <person name="Daum C."/>
            <person name="Ezra D."/>
            <person name="Gonzalez J."/>
            <person name="Henrissat B."/>
            <person name="Kuo A."/>
            <person name="Liang C."/>
            <person name="Lipzen A."/>
            <person name="Lutzoni F."/>
            <person name="Magnuson J."/>
            <person name="Mondo S."/>
            <person name="Nolan M."/>
            <person name="Ohm R."/>
            <person name="Pangilinan J."/>
            <person name="Park H.-J."/>
            <person name="Ramirez L."/>
            <person name="Alfaro M."/>
            <person name="Sun H."/>
            <person name="Tritt A."/>
            <person name="Yoshinaga Y."/>
            <person name="Zwiers L.-H."/>
            <person name="Turgeon B."/>
            <person name="Goodwin S."/>
            <person name="Spatafora J."/>
            <person name="Crous P."/>
            <person name="Grigoriev I."/>
        </authorList>
    </citation>
    <scope>NUCLEOTIDE SEQUENCE</scope>
    <source>
        <strain evidence="16">CBS 115976</strain>
    </source>
</reference>
<comment type="subunit">
    <text evidence="12">Component of the translation initiation factor 2B (eIF2B) complex which is a heterodecamer of two sets of five different subunits: alpha, beta, gamma, delta and epsilon. Subunits alpha, beta and delta comprise a regulatory subcomplex and subunits epsilon and gamma comprise a catalytic subcomplex. Within the complex, the hexameric regulatory complex resides at the center, with the two heterodimeric catalytic subcomplexes bound on opposite sides.</text>
</comment>
<gene>
    <name evidence="16" type="ORF">BT63DRAFT_461100</name>
</gene>
<name>A0A6A6TYB1_9PEZI</name>
<feature type="domain" description="Mannose-1-phosphate guanyltransferase C-terminal" evidence="15">
    <location>
        <begin position="439"/>
        <end position="500"/>
    </location>
</feature>
<dbReference type="GO" id="GO:0005851">
    <property type="term" value="C:eukaryotic translation initiation factor 2B complex"/>
    <property type="evidence" value="ECO:0007669"/>
    <property type="project" value="TreeGrafter"/>
</dbReference>
<evidence type="ECO:0000256" key="3">
    <source>
        <dbReference type="ARBA" id="ARBA00018601"/>
    </source>
</evidence>
<evidence type="ECO:0000259" key="14">
    <source>
        <dbReference type="Pfam" id="PF00483"/>
    </source>
</evidence>
<dbReference type="InterPro" id="IPR029044">
    <property type="entry name" value="Nucleotide-diphossugar_trans"/>
</dbReference>
<dbReference type="GO" id="GO:0002183">
    <property type="term" value="P:cytoplasmic translational initiation"/>
    <property type="evidence" value="ECO:0007669"/>
    <property type="project" value="TreeGrafter"/>
</dbReference>
<evidence type="ECO:0000313" key="17">
    <source>
        <dbReference type="Proteomes" id="UP000799302"/>
    </source>
</evidence>
<protein>
    <recommendedName>
        <fullName evidence="3">Mannose-1-phosphate guanyltransferase</fullName>
    </recommendedName>
    <alternativeName>
        <fullName evidence="8">GDP-mannose pyrophosphorylase</fullName>
    </alternativeName>
    <alternativeName>
        <fullName evidence="7">GTP-mannose-1-phosphate guanylyltransferase</fullName>
    </alternativeName>
    <alternativeName>
        <fullName evidence="9">Translation initiation factor eIF2B subunit gamma</fullName>
    </alternativeName>
    <alternativeName>
        <fullName evidence="10">eIF2B GDP-GTP exchange factor subunit gamma</fullName>
    </alternativeName>
</protein>
<organism evidence="16 17">
    <name type="scientific">Microthyrium microscopicum</name>
    <dbReference type="NCBI Taxonomy" id="703497"/>
    <lineage>
        <taxon>Eukaryota</taxon>
        <taxon>Fungi</taxon>
        <taxon>Dikarya</taxon>
        <taxon>Ascomycota</taxon>
        <taxon>Pezizomycotina</taxon>
        <taxon>Dothideomycetes</taxon>
        <taxon>Dothideomycetes incertae sedis</taxon>
        <taxon>Microthyriales</taxon>
        <taxon>Microthyriaceae</taxon>
        <taxon>Microthyrium</taxon>
    </lineage>
</organism>
<evidence type="ECO:0000259" key="15">
    <source>
        <dbReference type="Pfam" id="PF25087"/>
    </source>
</evidence>
<evidence type="ECO:0000256" key="2">
    <source>
        <dbReference type="ARBA" id="ARBA00007878"/>
    </source>
</evidence>
<feature type="domain" description="Nucleotidyl transferase" evidence="14">
    <location>
        <begin position="33"/>
        <end position="147"/>
    </location>
</feature>
<evidence type="ECO:0000256" key="7">
    <source>
        <dbReference type="ARBA" id="ARBA00030179"/>
    </source>
</evidence>
<feature type="region of interest" description="Disordered" evidence="13">
    <location>
        <begin position="316"/>
        <end position="342"/>
    </location>
</feature>
<evidence type="ECO:0000256" key="5">
    <source>
        <dbReference type="ARBA" id="ARBA00022540"/>
    </source>
</evidence>
<dbReference type="PANTHER" id="PTHR45989">
    <property type="entry name" value="TRANSLATION INITIATION FACTOR EIF-2B SUBUNIT GAMMA"/>
    <property type="match status" value="1"/>
</dbReference>
<dbReference type="GO" id="GO:0005085">
    <property type="term" value="F:guanyl-nucleotide exchange factor activity"/>
    <property type="evidence" value="ECO:0007669"/>
    <property type="project" value="TreeGrafter"/>
</dbReference>
<keyword evidence="5 16" id="KW-0396">Initiation factor</keyword>
<dbReference type="Pfam" id="PF00483">
    <property type="entry name" value="NTP_transferase"/>
    <property type="match status" value="1"/>
</dbReference>
<accession>A0A6A6TYB1</accession>
<dbReference type="Pfam" id="PF25087">
    <property type="entry name" value="GMPPB_C"/>
    <property type="match status" value="1"/>
</dbReference>
<evidence type="ECO:0000256" key="1">
    <source>
        <dbReference type="ARBA" id="ARBA00004514"/>
    </source>
</evidence>
<dbReference type="InterPro" id="IPR056729">
    <property type="entry name" value="GMPPB_C"/>
</dbReference>
<evidence type="ECO:0000256" key="6">
    <source>
        <dbReference type="ARBA" id="ARBA00022917"/>
    </source>
</evidence>
<dbReference type="InterPro" id="IPR011004">
    <property type="entry name" value="Trimer_LpxA-like_sf"/>
</dbReference>
<evidence type="ECO:0000256" key="8">
    <source>
        <dbReference type="ARBA" id="ARBA00031190"/>
    </source>
</evidence>
<evidence type="ECO:0000256" key="4">
    <source>
        <dbReference type="ARBA" id="ARBA00022490"/>
    </source>
</evidence>
<feature type="region of interest" description="Disordered" evidence="13">
    <location>
        <begin position="544"/>
        <end position="577"/>
    </location>
</feature>
<comment type="similarity">
    <text evidence="2">Belongs to the eIF-2B gamma/epsilon subunits family.</text>
</comment>
<comment type="subcellular location">
    <subcellularLocation>
        <location evidence="1">Cytoplasm</location>
        <location evidence="1">Cytosol</location>
    </subcellularLocation>
</comment>
<keyword evidence="4" id="KW-0963">Cytoplasm</keyword>
<dbReference type="PANTHER" id="PTHR45989:SF1">
    <property type="entry name" value="TRANSLATION INITIATION FACTOR EIF-2B SUBUNIT GAMMA"/>
    <property type="match status" value="1"/>
</dbReference>
<evidence type="ECO:0000256" key="12">
    <source>
        <dbReference type="ARBA" id="ARBA00046432"/>
    </source>
</evidence>
<evidence type="ECO:0000256" key="9">
    <source>
        <dbReference type="ARBA" id="ARBA00044196"/>
    </source>
</evidence>
<dbReference type="GO" id="GO:0003743">
    <property type="term" value="F:translation initiation factor activity"/>
    <property type="evidence" value="ECO:0007669"/>
    <property type="project" value="UniProtKB-KW"/>
</dbReference>
<evidence type="ECO:0000313" key="16">
    <source>
        <dbReference type="EMBL" id="KAF2663983.1"/>
    </source>
</evidence>
<dbReference type="Gene3D" id="3.90.550.10">
    <property type="entry name" value="Spore Coat Polysaccharide Biosynthesis Protein SpsA, Chain A"/>
    <property type="match status" value="1"/>
</dbReference>
<dbReference type="Proteomes" id="UP000799302">
    <property type="component" value="Unassembled WGS sequence"/>
</dbReference>
<keyword evidence="17" id="KW-1185">Reference proteome</keyword>
<dbReference type="Gene3D" id="2.160.10.10">
    <property type="entry name" value="Hexapeptide repeat proteins"/>
    <property type="match status" value="1"/>
</dbReference>